<gene>
    <name evidence="2" type="ordered locus">Bphy_7580</name>
</gene>
<dbReference type="eggNOG" id="ENOG50316WD">
    <property type="taxonomic scope" value="Bacteria"/>
</dbReference>
<evidence type="ECO:0000313" key="2">
    <source>
        <dbReference type="EMBL" id="ACC76512.1"/>
    </source>
</evidence>
<organism evidence="2 3">
    <name type="scientific">Paraburkholderia phymatum (strain DSM 17167 / CIP 108236 / LMG 21445 / STM815)</name>
    <name type="common">Burkholderia phymatum</name>
    <dbReference type="NCBI Taxonomy" id="391038"/>
    <lineage>
        <taxon>Bacteria</taxon>
        <taxon>Pseudomonadati</taxon>
        <taxon>Pseudomonadota</taxon>
        <taxon>Betaproteobacteria</taxon>
        <taxon>Burkholderiales</taxon>
        <taxon>Burkholderiaceae</taxon>
        <taxon>Paraburkholderia</taxon>
    </lineage>
</organism>
<name>B2JY04_PARP8</name>
<feature type="compositionally biased region" description="Polar residues" evidence="1">
    <location>
        <begin position="1"/>
        <end position="12"/>
    </location>
</feature>
<feature type="region of interest" description="Disordered" evidence="1">
    <location>
        <begin position="1"/>
        <end position="24"/>
    </location>
</feature>
<dbReference type="Proteomes" id="UP000001192">
    <property type="component" value="Plasmid pBPHY02"/>
</dbReference>
<evidence type="ECO:0000313" key="3">
    <source>
        <dbReference type="Proteomes" id="UP000001192"/>
    </source>
</evidence>
<dbReference type="HOGENOM" id="CLU_109720_3_0_4"/>
<proteinExistence type="predicted"/>
<keyword evidence="2" id="KW-0614">Plasmid</keyword>
<keyword evidence="3" id="KW-1185">Reference proteome</keyword>
<evidence type="ECO:0008006" key="4">
    <source>
        <dbReference type="Google" id="ProtNLM"/>
    </source>
</evidence>
<protein>
    <recommendedName>
        <fullName evidence="4">Fis family transcriptional regulator</fullName>
    </recommendedName>
</protein>
<accession>B2JY04</accession>
<evidence type="ECO:0000256" key="1">
    <source>
        <dbReference type="SAM" id="MobiDB-lite"/>
    </source>
</evidence>
<dbReference type="EMBL" id="CP001046">
    <property type="protein sequence ID" value="ACC76512.1"/>
    <property type="molecule type" value="Genomic_DNA"/>
</dbReference>
<dbReference type="KEGG" id="bph:Bphy_7580"/>
<feature type="compositionally biased region" description="Basic residues" evidence="1">
    <location>
        <begin position="13"/>
        <end position="24"/>
    </location>
</feature>
<dbReference type="AlphaFoldDB" id="B2JY04"/>
<sequence>MTDTRTFATSMSSKRRGAGASRPRKHLTKTMLLPMDEACAREQSLSFHLALVACRNGHGNTHLFNELIRTAYVAWFLQQDGYGSEPAVTFKTAEHAVEAALELAHHSGEWVLAEDTICVFERLLALHDRQLATAPMHKVIDAQRRLRQFLAGTANSPVPDTDRADVS</sequence>
<reference evidence="3" key="1">
    <citation type="journal article" date="2014" name="Stand. Genomic Sci.">
        <title>Complete genome sequence of Burkholderia phymatum STM815(T), a broad host range and efficient nitrogen-fixing symbiont of Mimosa species.</title>
        <authorList>
            <person name="Moulin L."/>
            <person name="Klonowska A."/>
            <person name="Caroline B."/>
            <person name="Booth K."/>
            <person name="Vriezen J.A."/>
            <person name="Melkonian R."/>
            <person name="James E.K."/>
            <person name="Young J.P."/>
            <person name="Bena G."/>
            <person name="Hauser L."/>
            <person name="Land M."/>
            <person name="Kyrpides N."/>
            <person name="Bruce D."/>
            <person name="Chain P."/>
            <person name="Copeland A."/>
            <person name="Pitluck S."/>
            <person name="Woyke T."/>
            <person name="Lizotte-Waniewski M."/>
            <person name="Bristow J."/>
            <person name="Riley M."/>
        </authorList>
    </citation>
    <scope>NUCLEOTIDE SEQUENCE [LARGE SCALE GENOMIC DNA]</scope>
    <source>
        <strain evidence="3">DSM 17167 / CIP 108236 / LMG 21445 / STM815</strain>
        <plasmid evidence="3">Plasmid pBPHY02</plasmid>
    </source>
</reference>
<geneLocation type="plasmid" evidence="2 3">
    <name>pBPHY02</name>
</geneLocation>